<sequence>MEAVRCSVEDSTKVAVVAGCMMEVEGSTKVVVWWVEGLMEVVRCSVEDLMKVAVVAGYTMELLSGDLMEVVMWWVEGSTEVVAGCMMELPSGD</sequence>
<accession>A0A0E0CJ73</accession>
<organism evidence="1">
    <name type="scientific">Oryza meridionalis</name>
    <dbReference type="NCBI Taxonomy" id="40149"/>
    <lineage>
        <taxon>Eukaryota</taxon>
        <taxon>Viridiplantae</taxon>
        <taxon>Streptophyta</taxon>
        <taxon>Embryophyta</taxon>
        <taxon>Tracheophyta</taxon>
        <taxon>Spermatophyta</taxon>
        <taxon>Magnoliopsida</taxon>
        <taxon>Liliopsida</taxon>
        <taxon>Poales</taxon>
        <taxon>Poaceae</taxon>
        <taxon>BOP clade</taxon>
        <taxon>Oryzoideae</taxon>
        <taxon>Oryzeae</taxon>
        <taxon>Oryzinae</taxon>
        <taxon>Oryza</taxon>
    </lineage>
</organism>
<evidence type="ECO:0000313" key="2">
    <source>
        <dbReference type="Proteomes" id="UP000008021"/>
    </source>
</evidence>
<proteinExistence type="predicted"/>
<dbReference type="HOGENOM" id="CLU_2403334_0_0_1"/>
<name>A0A0E0CJ73_9ORYZ</name>
<evidence type="ECO:0000313" key="1">
    <source>
        <dbReference type="EnsemblPlants" id="OMERI02G13190.1"/>
    </source>
</evidence>
<dbReference type="AlphaFoldDB" id="A0A0E0CJ73"/>
<dbReference type="Gramene" id="OMERI02G13190.1">
    <property type="protein sequence ID" value="OMERI02G13190.1"/>
    <property type="gene ID" value="OMERI02G13190"/>
</dbReference>
<reference evidence="1" key="1">
    <citation type="submission" date="2015-04" db="UniProtKB">
        <authorList>
            <consortium name="EnsemblPlants"/>
        </authorList>
    </citation>
    <scope>IDENTIFICATION</scope>
</reference>
<protein>
    <submittedName>
        <fullName evidence="1">Uncharacterized protein</fullName>
    </submittedName>
</protein>
<dbReference type="EnsemblPlants" id="OMERI02G13190.1">
    <property type="protein sequence ID" value="OMERI02G13190.1"/>
    <property type="gene ID" value="OMERI02G13190"/>
</dbReference>
<reference evidence="1" key="2">
    <citation type="submission" date="2018-05" db="EMBL/GenBank/DDBJ databases">
        <title>OmerRS3 (Oryza meridionalis Reference Sequence Version 3).</title>
        <authorList>
            <person name="Zhang J."/>
            <person name="Kudrna D."/>
            <person name="Lee S."/>
            <person name="Talag J."/>
            <person name="Welchert J."/>
            <person name="Wing R.A."/>
        </authorList>
    </citation>
    <scope>NUCLEOTIDE SEQUENCE [LARGE SCALE GENOMIC DNA]</scope>
    <source>
        <strain evidence="1">cv. OR44</strain>
    </source>
</reference>
<dbReference type="Proteomes" id="UP000008021">
    <property type="component" value="Chromosome 2"/>
</dbReference>
<keyword evidence="2" id="KW-1185">Reference proteome</keyword>